<dbReference type="Proteomes" id="UP000217182">
    <property type="component" value="Chromosome"/>
</dbReference>
<accession>A0A250AX24</accession>
<feature type="signal peptide" evidence="1">
    <location>
        <begin position="1"/>
        <end position="22"/>
    </location>
</feature>
<proteinExistence type="predicted"/>
<evidence type="ECO:0008006" key="4">
    <source>
        <dbReference type="Google" id="ProtNLM"/>
    </source>
</evidence>
<sequence length="102" mass="11292">MNTCRLLVIVGVLFSWTMASQAKSSGTIYFTGAVAESPCSFTVSATVLKTTCYRDGSYLQGQQRTLQNTDFARGDLPQNLGYSDVTWVNQQQKLAMMTITYN</sequence>
<gene>
    <name evidence="2" type="ORF">AWC35_03725</name>
</gene>
<dbReference type="KEGG" id="gqu:AWC35_03725"/>
<organism evidence="2 3">
    <name type="scientific">Gibbsiella quercinecans</name>
    <dbReference type="NCBI Taxonomy" id="929813"/>
    <lineage>
        <taxon>Bacteria</taxon>
        <taxon>Pseudomonadati</taxon>
        <taxon>Pseudomonadota</taxon>
        <taxon>Gammaproteobacteria</taxon>
        <taxon>Enterobacterales</taxon>
        <taxon>Yersiniaceae</taxon>
        <taxon>Gibbsiella</taxon>
    </lineage>
</organism>
<evidence type="ECO:0000313" key="2">
    <source>
        <dbReference type="EMBL" id="ATA18523.1"/>
    </source>
</evidence>
<dbReference type="AlphaFoldDB" id="A0A250AX24"/>
<protein>
    <recommendedName>
        <fullName evidence="4">Fimbrial protein</fullName>
    </recommendedName>
</protein>
<evidence type="ECO:0000313" key="3">
    <source>
        <dbReference type="Proteomes" id="UP000217182"/>
    </source>
</evidence>
<reference evidence="2 3" key="1">
    <citation type="submission" date="2016-01" db="EMBL/GenBank/DDBJ databases">
        <authorList>
            <person name="Oliw E.H."/>
        </authorList>
    </citation>
    <scope>NUCLEOTIDE SEQUENCE [LARGE SCALE GENOMIC DNA]</scope>
    <source>
        <strain evidence="2 3">FRB97</strain>
    </source>
</reference>
<dbReference type="OrthoDB" id="6046808at2"/>
<dbReference type="RefSeq" id="WP_095845121.1">
    <property type="nucleotide sequence ID" value="NZ_CP014136.1"/>
</dbReference>
<keyword evidence="3" id="KW-1185">Reference proteome</keyword>
<evidence type="ECO:0000256" key="1">
    <source>
        <dbReference type="SAM" id="SignalP"/>
    </source>
</evidence>
<name>A0A250AX24_9GAMM</name>
<feature type="chain" id="PRO_5012715947" description="Fimbrial protein" evidence="1">
    <location>
        <begin position="23"/>
        <end position="102"/>
    </location>
</feature>
<dbReference type="EMBL" id="CP014136">
    <property type="protein sequence ID" value="ATA18523.1"/>
    <property type="molecule type" value="Genomic_DNA"/>
</dbReference>
<keyword evidence="1" id="KW-0732">Signal</keyword>